<keyword evidence="2" id="KW-1185">Reference proteome</keyword>
<gene>
    <name evidence="1" type="ORF">V5799_006407</name>
</gene>
<dbReference type="EMBL" id="JARKHS020025981">
    <property type="protein sequence ID" value="KAK8766812.1"/>
    <property type="molecule type" value="Genomic_DNA"/>
</dbReference>
<sequence>MLQQTGYATCAMKPSGFATDYSRTFTALHIIYKTEGRASRNVSFVTERQWTDGRKASRAIVSGPQPGHCHLLLQFSSLEISTTLYGCPLPPFHLFSWCHNLLLH</sequence>
<comment type="caution">
    <text evidence="1">The sequence shown here is derived from an EMBL/GenBank/DDBJ whole genome shotgun (WGS) entry which is preliminary data.</text>
</comment>
<evidence type="ECO:0000313" key="1">
    <source>
        <dbReference type="EMBL" id="KAK8766812.1"/>
    </source>
</evidence>
<evidence type="ECO:0000313" key="2">
    <source>
        <dbReference type="Proteomes" id="UP001321473"/>
    </source>
</evidence>
<accession>A0AAQ4DWH2</accession>
<organism evidence="1 2">
    <name type="scientific">Amblyomma americanum</name>
    <name type="common">Lone star tick</name>
    <dbReference type="NCBI Taxonomy" id="6943"/>
    <lineage>
        <taxon>Eukaryota</taxon>
        <taxon>Metazoa</taxon>
        <taxon>Ecdysozoa</taxon>
        <taxon>Arthropoda</taxon>
        <taxon>Chelicerata</taxon>
        <taxon>Arachnida</taxon>
        <taxon>Acari</taxon>
        <taxon>Parasitiformes</taxon>
        <taxon>Ixodida</taxon>
        <taxon>Ixodoidea</taxon>
        <taxon>Ixodidae</taxon>
        <taxon>Amblyomminae</taxon>
        <taxon>Amblyomma</taxon>
    </lineage>
</organism>
<dbReference type="AlphaFoldDB" id="A0AAQ4DWH2"/>
<proteinExistence type="predicted"/>
<name>A0AAQ4DWH2_AMBAM</name>
<protein>
    <submittedName>
        <fullName evidence="1">Uncharacterized protein</fullName>
    </submittedName>
</protein>
<reference evidence="1 2" key="1">
    <citation type="journal article" date="2023" name="Arcadia Sci">
        <title>De novo assembly of a long-read Amblyomma americanum tick genome.</title>
        <authorList>
            <person name="Chou S."/>
            <person name="Poskanzer K.E."/>
            <person name="Rollins M."/>
            <person name="Thuy-Boun P.S."/>
        </authorList>
    </citation>
    <scope>NUCLEOTIDE SEQUENCE [LARGE SCALE GENOMIC DNA]</scope>
    <source>
        <strain evidence="1">F_SG_1</strain>
        <tissue evidence="1">Salivary glands</tissue>
    </source>
</reference>
<dbReference type="Proteomes" id="UP001321473">
    <property type="component" value="Unassembled WGS sequence"/>
</dbReference>